<reference evidence="3 4" key="1">
    <citation type="submission" date="2015-11" db="EMBL/GenBank/DDBJ databases">
        <title>Bacillus caseinolyticus sp nov.</title>
        <authorList>
            <person name="Dastager S.G."/>
            <person name="Mawlankar R."/>
        </authorList>
    </citation>
    <scope>NUCLEOTIDE SEQUENCE [LARGE SCALE GENOMIC DNA]</scope>
    <source>
        <strain evidence="3 4">SGD-V-76</strain>
    </source>
</reference>
<protein>
    <submittedName>
        <fullName evidence="3">Peptidase</fullName>
    </submittedName>
</protein>
<evidence type="ECO:0000313" key="3">
    <source>
        <dbReference type="EMBL" id="KSU88404.1"/>
    </source>
</evidence>
<dbReference type="RefSeq" id="WP_062686660.1">
    <property type="nucleotide sequence ID" value="NZ_KQ758640.1"/>
</dbReference>
<dbReference type="Proteomes" id="UP000053681">
    <property type="component" value="Unassembled WGS sequence"/>
</dbReference>
<keyword evidence="1" id="KW-0812">Transmembrane</keyword>
<dbReference type="InterPro" id="IPR030832">
    <property type="entry name" value="Acidic_LPXTA"/>
</dbReference>
<keyword evidence="2" id="KW-0732">Signal</keyword>
<dbReference type="PROSITE" id="PS51257">
    <property type="entry name" value="PROKAR_LIPOPROTEIN"/>
    <property type="match status" value="1"/>
</dbReference>
<organism evidence="3 4">
    <name type="scientific">Priestia veravalensis</name>
    <dbReference type="NCBI Taxonomy" id="1414648"/>
    <lineage>
        <taxon>Bacteria</taxon>
        <taxon>Bacillati</taxon>
        <taxon>Bacillota</taxon>
        <taxon>Bacilli</taxon>
        <taxon>Bacillales</taxon>
        <taxon>Bacillaceae</taxon>
        <taxon>Priestia</taxon>
    </lineage>
</organism>
<keyword evidence="1" id="KW-0472">Membrane</keyword>
<accession>A0A0V8JMY1</accession>
<evidence type="ECO:0000256" key="1">
    <source>
        <dbReference type="SAM" id="Phobius"/>
    </source>
</evidence>
<dbReference type="EMBL" id="LNQP01000024">
    <property type="protein sequence ID" value="KSU88404.1"/>
    <property type="molecule type" value="Genomic_DNA"/>
</dbReference>
<proteinExistence type="predicted"/>
<evidence type="ECO:0000256" key="2">
    <source>
        <dbReference type="SAM" id="SignalP"/>
    </source>
</evidence>
<name>A0A0V8JMY1_9BACI</name>
<dbReference type="AlphaFoldDB" id="A0A0V8JMY1"/>
<feature type="signal peptide" evidence="2">
    <location>
        <begin position="1"/>
        <end position="24"/>
    </location>
</feature>
<keyword evidence="1" id="KW-1133">Transmembrane helix</keyword>
<comment type="caution">
    <text evidence="3">The sequence shown here is derived from an EMBL/GenBank/DDBJ whole genome shotgun (WGS) entry which is preliminary data.</text>
</comment>
<dbReference type="NCBIfam" id="TIGR04383">
    <property type="entry name" value="acidic_w_LPXTA"/>
    <property type="match status" value="1"/>
</dbReference>
<feature type="transmembrane region" description="Helical" evidence="1">
    <location>
        <begin position="344"/>
        <end position="362"/>
    </location>
</feature>
<feature type="chain" id="PRO_5006894073" evidence="2">
    <location>
        <begin position="25"/>
        <end position="368"/>
    </location>
</feature>
<gene>
    <name evidence="3" type="ORF">AS180_08195</name>
</gene>
<evidence type="ECO:0000313" key="4">
    <source>
        <dbReference type="Proteomes" id="UP000053681"/>
    </source>
</evidence>
<keyword evidence="4" id="KW-1185">Reference proteome</keyword>
<sequence length="368" mass="41452">MKKGVSILLALLLMISCFPAVSFAAQSKTFEADLTKYLTTVSTTRGFDVSKDDIEFSLSLYDEELSNFDTVEELKEFLGDVIKSDLSNLSSIYEGYDLNQKSLQSLLEENGEDLNDYVFVDDLDQTVFFYLEDEFDYADDEEYADEISTDDFESALKMLEDEFGLTREELERINDHLMSIEDELADEETLNRLTALAERLAAFEDFDTTTELTSDQIAELMSIYNEMLSIFKMKATYTLIQAGTEKTLSLFDLMNMKELKNASLKINLYTADGKFLADMIITGEMVNSDTVANTGTSIEKSAQNVNNIVKQAPVKEKVQKIEVKKAEVKKTVKGARLPNTASDYLLNTLIGSALVLLAFAAYRKVRRA</sequence>